<feature type="domain" description="ABC transmembrane type-1" evidence="8">
    <location>
        <begin position="1"/>
        <end position="179"/>
    </location>
</feature>
<dbReference type="Pfam" id="PF00528">
    <property type="entry name" value="BPD_transp_1"/>
    <property type="match status" value="1"/>
</dbReference>
<evidence type="ECO:0000313" key="10">
    <source>
        <dbReference type="Proteomes" id="UP001291306"/>
    </source>
</evidence>
<evidence type="ECO:0000256" key="5">
    <source>
        <dbReference type="ARBA" id="ARBA00022989"/>
    </source>
</evidence>
<dbReference type="GO" id="GO:0005886">
    <property type="term" value="C:plasma membrane"/>
    <property type="evidence" value="ECO:0007669"/>
    <property type="project" value="UniProtKB-SubCell"/>
</dbReference>
<keyword evidence="3" id="KW-1003">Cell membrane</keyword>
<evidence type="ECO:0000256" key="6">
    <source>
        <dbReference type="ARBA" id="ARBA00023136"/>
    </source>
</evidence>
<feature type="transmembrane region" description="Helical" evidence="7">
    <location>
        <begin position="117"/>
        <end position="138"/>
    </location>
</feature>
<dbReference type="PANTHER" id="PTHR30193">
    <property type="entry name" value="ABC TRANSPORTER PERMEASE PROTEIN"/>
    <property type="match status" value="1"/>
</dbReference>
<evidence type="ECO:0000256" key="7">
    <source>
        <dbReference type="RuleBase" id="RU363032"/>
    </source>
</evidence>
<feature type="transmembrane region" description="Helical" evidence="7">
    <location>
        <begin position="74"/>
        <end position="97"/>
    </location>
</feature>
<dbReference type="PANTHER" id="PTHR30193:SF37">
    <property type="entry name" value="INNER MEMBRANE ABC TRANSPORTER PERMEASE PROTEIN YCJO"/>
    <property type="match status" value="1"/>
</dbReference>
<comment type="similarity">
    <text evidence="7">Belongs to the binding-protein-dependent transport system permease family.</text>
</comment>
<feature type="transmembrane region" description="Helical" evidence="7">
    <location>
        <begin position="24"/>
        <end position="44"/>
    </location>
</feature>
<evidence type="ECO:0000256" key="4">
    <source>
        <dbReference type="ARBA" id="ARBA00022692"/>
    </source>
</evidence>
<accession>A0AAW9IJ94</accession>
<dbReference type="Proteomes" id="UP001291306">
    <property type="component" value="Unassembled WGS sequence"/>
</dbReference>
<gene>
    <name evidence="9" type="ORF">GNF79_16920</name>
</gene>
<dbReference type="AlphaFoldDB" id="A0AAW9IJ94"/>
<dbReference type="RefSeq" id="WP_322458948.1">
    <property type="nucleotide sequence ID" value="NZ_WNVC01000598.1"/>
</dbReference>
<keyword evidence="6 7" id="KW-0472">Membrane</keyword>
<sequence length="179" mass="19925">MAFSLLLAYLLSIKLRGIKFFRTIFYLPAVVPIVVSSMVFKWILAPDTGLLNKFLSIFGVNGPAWLLDPKWVKLSFVFLAVWGVGINMVLILSAMQGVSNDLYESASLDGAGEFRKFMSITVPMISPVIFFNLIMGIIKGLQAFSEIYIMTAGGPNNASNMMVPYLFDNAFKFYKMGYA</sequence>
<dbReference type="Gene3D" id="1.10.3720.10">
    <property type="entry name" value="MetI-like"/>
    <property type="match status" value="1"/>
</dbReference>
<dbReference type="EMBL" id="WNVC01000598">
    <property type="protein sequence ID" value="MDZ5000711.1"/>
    <property type="molecule type" value="Genomic_DNA"/>
</dbReference>
<proteinExistence type="inferred from homology"/>
<dbReference type="InterPro" id="IPR035906">
    <property type="entry name" value="MetI-like_sf"/>
</dbReference>
<dbReference type="GO" id="GO:0055085">
    <property type="term" value="P:transmembrane transport"/>
    <property type="evidence" value="ECO:0007669"/>
    <property type="project" value="InterPro"/>
</dbReference>
<evidence type="ECO:0000256" key="1">
    <source>
        <dbReference type="ARBA" id="ARBA00004651"/>
    </source>
</evidence>
<protein>
    <submittedName>
        <fullName evidence="9">ABC transporter permease subunit</fullName>
    </submittedName>
</protein>
<keyword evidence="5 7" id="KW-1133">Transmembrane helix</keyword>
<dbReference type="SUPFAM" id="SSF161098">
    <property type="entry name" value="MetI-like"/>
    <property type="match status" value="1"/>
</dbReference>
<dbReference type="InterPro" id="IPR000515">
    <property type="entry name" value="MetI-like"/>
</dbReference>
<evidence type="ECO:0000259" key="8">
    <source>
        <dbReference type="PROSITE" id="PS50928"/>
    </source>
</evidence>
<reference evidence="9" key="1">
    <citation type="submission" date="2019-11" db="EMBL/GenBank/DDBJ databases">
        <title>Characterization of Clostridium perfringens isolates from swine manure treated agricultural soils.</title>
        <authorList>
            <person name="Wushke S.T."/>
        </authorList>
    </citation>
    <scope>NUCLEOTIDE SEQUENCE</scope>
    <source>
        <strain evidence="9">X26</strain>
    </source>
</reference>
<dbReference type="PROSITE" id="PS50928">
    <property type="entry name" value="ABC_TM1"/>
    <property type="match status" value="1"/>
</dbReference>
<keyword evidence="4 7" id="KW-0812">Transmembrane</keyword>
<feature type="non-terminal residue" evidence="9">
    <location>
        <position position="179"/>
    </location>
</feature>
<evidence type="ECO:0000256" key="3">
    <source>
        <dbReference type="ARBA" id="ARBA00022475"/>
    </source>
</evidence>
<name>A0AAW9IJ94_CLOPF</name>
<evidence type="ECO:0000256" key="2">
    <source>
        <dbReference type="ARBA" id="ARBA00022448"/>
    </source>
</evidence>
<dbReference type="CDD" id="cd06261">
    <property type="entry name" value="TM_PBP2"/>
    <property type="match status" value="1"/>
</dbReference>
<organism evidence="9 10">
    <name type="scientific">Clostridium perfringens</name>
    <dbReference type="NCBI Taxonomy" id="1502"/>
    <lineage>
        <taxon>Bacteria</taxon>
        <taxon>Bacillati</taxon>
        <taxon>Bacillota</taxon>
        <taxon>Clostridia</taxon>
        <taxon>Eubacteriales</taxon>
        <taxon>Clostridiaceae</taxon>
        <taxon>Clostridium</taxon>
    </lineage>
</organism>
<comment type="subcellular location">
    <subcellularLocation>
        <location evidence="1 7">Cell membrane</location>
        <topology evidence="1 7">Multi-pass membrane protein</topology>
    </subcellularLocation>
</comment>
<keyword evidence="2 7" id="KW-0813">Transport</keyword>
<evidence type="ECO:0000313" key="9">
    <source>
        <dbReference type="EMBL" id="MDZ5000711.1"/>
    </source>
</evidence>
<dbReference type="InterPro" id="IPR051393">
    <property type="entry name" value="ABC_transporter_permease"/>
</dbReference>
<comment type="caution">
    <text evidence="9">The sequence shown here is derived from an EMBL/GenBank/DDBJ whole genome shotgun (WGS) entry which is preliminary data.</text>
</comment>